<dbReference type="SUPFAM" id="SSF47384">
    <property type="entry name" value="Homodimeric domain of signal transducing histidine kinase"/>
    <property type="match status" value="1"/>
</dbReference>
<dbReference type="Gene3D" id="3.30.565.10">
    <property type="entry name" value="Histidine kinase-like ATPase, C-terminal domain"/>
    <property type="match status" value="1"/>
</dbReference>
<dbReference type="PRINTS" id="PR00344">
    <property type="entry name" value="BCTRLSENSOR"/>
</dbReference>
<evidence type="ECO:0000259" key="6">
    <source>
        <dbReference type="PROSITE" id="PS50110"/>
    </source>
</evidence>
<dbReference type="InterPro" id="IPR011006">
    <property type="entry name" value="CheY-like_superfamily"/>
</dbReference>
<proteinExistence type="predicted"/>
<evidence type="ECO:0000256" key="4">
    <source>
        <dbReference type="PROSITE-ProRule" id="PRU00169"/>
    </source>
</evidence>
<dbReference type="InterPro" id="IPR036890">
    <property type="entry name" value="HATPase_C_sf"/>
</dbReference>
<dbReference type="AlphaFoldDB" id="A0A7V8FUY4"/>
<dbReference type="InterPro" id="IPR003661">
    <property type="entry name" value="HisK_dim/P_dom"/>
</dbReference>
<keyword evidence="3 4" id="KW-0597">Phosphoprotein</keyword>
<dbReference type="PANTHER" id="PTHR43547:SF2">
    <property type="entry name" value="HYBRID SIGNAL TRANSDUCTION HISTIDINE KINASE C"/>
    <property type="match status" value="1"/>
</dbReference>
<evidence type="ECO:0000259" key="5">
    <source>
        <dbReference type="PROSITE" id="PS50109"/>
    </source>
</evidence>
<feature type="domain" description="Histidine kinase" evidence="5">
    <location>
        <begin position="162"/>
        <end position="374"/>
    </location>
</feature>
<dbReference type="Pfam" id="PF00512">
    <property type="entry name" value="HisKA"/>
    <property type="match status" value="1"/>
</dbReference>
<sequence>MQVNNKHNGTDLPRVKFLLVDDLDENLLALSALLQRDDVELLLARSGFEALELLLVHDVALAFVDVQMPDMDGFELAELIRGSERTRNVPLIFVTAGTRDERRQFKGYESGAVDFLYKPIEPHILRNKAEVFFQLYRQKQQLALELRERTETLRLNEMFIAILGHDLRNPLGAVMMAATLLQRSYKEEVAQKASQQIINSGKRMAKLIENMLDLARARLAGGIPLARESTRMGEVTERVVQEYQATYPGCVIERRIDGDDAGHWDADRLAQVAANLLGNALQHGVPGQPICIGIDGRSEEQVVMTVANQGVIPAQVLPVIFDPFRGSERETGRKEGLGLGLYIAQQIVAAHGGVIEVKSNSEVQTVVTVRIPRR</sequence>
<feature type="modified residue" description="4-aspartylphosphate" evidence="4">
    <location>
        <position position="65"/>
    </location>
</feature>
<name>A0A7V8FUY4_9BURK</name>
<dbReference type="SMART" id="SM00388">
    <property type="entry name" value="HisKA"/>
    <property type="match status" value="1"/>
</dbReference>
<accession>A0A7V8FUY4</accession>
<dbReference type="EC" id="2.7.13.3" evidence="2"/>
<dbReference type="SMART" id="SM00387">
    <property type="entry name" value="HATPase_c"/>
    <property type="match status" value="1"/>
</dbReference>
<dbReference type="InterPro" id="IPR036097">
    <property type="entry name" value="HisK_dim/P_sf"/>
</dbReference>
<dbReference type="InterPro" id="IPR004358">
    <property type="entry name" value="Sig_transdc_His_kin-like_C"/>
</dbReference>
<dbReference type="InterPro" id="IPR001789">
    <property type="entry name" value="Sig_transdc_resp-reg_receiver"/>
</dbReference>
<evidence type="ECO:0000313" key="7">
    <source>
        <dbReference type="EMBL" id="KAF1041862.1"/>
    </source>
</evidence>
<organism evidence="7 8">
    <name type="scientific">Herbaspirillum frisingense</name>
    <dbReference type="NCBI Taxonomy" id="92645"/>
    <lineage>
        <taxon>Bacteria</taxon>
        <taxon>Pseudomonadati</taxon>
        <taxon>Pseudomonadota</taxon>
        <taxon>Betaproteobacteria</taxon>
        <taxon>Burkholderiales</taxon>
        <taxon>Oxalobacteraceae</taxon>
        <taxon>Herbaspirillum</taxon>
    </lineage>
</organism>
<dbReference type="PANTHER" id="PTHR43547">
    <property type="entry name" value="TWO-COMPONENT HISTIDINE KINASE"/>
    <property type="match status" value="1"/>
</dbReference>
<dbReference type="SUPFAM" id="SSF52172">
    <property type="entry name" value="CheY-like"/>
    <property type="match status" value="1"/>
</dbReference>
<evidence type="ECO:0000256" key="1">
    <source>
        <dbReference type="ARBA" id="ARBA00000085"/>
    </source>
</evidence>
<dbReference type="GO" id="GO:0000155">
    <property type="term" value="F:phosphorelay sensor kinase activity"/>
    <property type="evidence" value="ECO:0007669"/>
    <property type="project" value="InterPro"/>
</dbReference>
<dbReference type="SMART" id="SM00448">
    <property type="entry name" value="REC"/>
    <property type="match status" value="1"/>
</dbReference>
<evidence type="ECO:0000313" key="8">
    <source>
        <dbReference type="Proteomes" id="UP000462435"/>
    </source>
</evidence>
<dbReference type="EMBL" id="WNDX01000103">
    <property type="protein sequence ID" value="KAF1041862.1"/>
    <property type="molecule type" value="Genomic_DNA"/>
</dbReference>
<dbReference type="CDD" id="cd00075">
    <property type="entry name" value="HATPase"/>
    <property type="match status" value="1"/>
</dbReference>
<dbReference type="PROSITE" id="PS50110">
    <property type="entry name" value="RESPONSE_REGULATORY"/>
    <property type="match status" value="1"/>
</dbReference>
<dbReference type="Proteomes" id="UP000462435">
    <property type="component" value="Unassembled WGS sequence"/>
</dbReference>
<dbReference type="SUPFAM" id="SSF55874">
    <property type="entry name" value="ATPase domain of HSP90 chaperone/DNA topoisomerase II/histidine kinase"/>
    <property type="match status" value="1"/>
</dbReference>
<comment type="catalytic activity">
    <reaction evidence="1">
        <text>ATP + protein L-histidine = ADP + protein N-phospho-L-histidine.</text>
        <dbReference type="EC" id="2.7.13.3"/>
    </reaction>
</comment>
<feature type="domain" description="Response regulatory" evidence="6">
    <location>
        <begin position="16"/>
        <end position="133"/>
    </location>
</feature>
<gene>
    <name evidence="7" type="primary">bphP</name>
    <name evidence="7" type="ORF">GAK35_03040</name>
</gene>
<protein>
    <recommendedName>
        <fullName evidence="2">histidine kinase</fullName>
        <ecNumber evidence="2">2.7.13.3</ecNumber>
    </recommendedName>
</protein>
<evidence type="ECO:0000256" key="3">
    <source>
        <dbReference type="ARBA" id="ARBA00022553"/>
    </source>
</evidence>
<dbReference type="InterPro" id="IPR003594">
    <property type="entry name" value="HATPase_dom"/>
</dbReference>
<dbReference type="CDD" id="cd00082">
    <property type="entry name" value="HisKA"/>
    <property type="match status" value="1"/>
</dbReference>
<dbReference type="Pfam" id="PF02518">
    <property type="entry name" value="HATPase_c"/>
    <property type="match status" value="1"/>
</dbReference>
<dbReference type="PROSITE" id="PS50109">
    <property type="entry name" value="HIS_KIN"/>
    <property type="match status" value="1"/>
</dbReference>
<dbReference type="InterPro" id="IPR005467">
    <property type="entry name" value="His_kinase_dom"/>
</dbReference>
<dbReference type="Gene3D" id="1.10.287.130">
    <property type="match status" value="1"/>
</dbReference>
<evidence type="ECO:0000256" key="2">
    <source>
        <dbReference type="ARBA" id="ARBA00012438"/>
    </source>
</evidence>
<dbReference type="Pfam" id="PF00072">
    <property type="entry name" value="Response_reg"/>
    <property type="match status" value="1"/>
</dbReference>
<comment type="caution">
    <text evidence="7">The sequence shown here is derived from an EMBL/GenBank/DDBJ whole genome shotgun (WGS) entry which is preliminary data.</text>
</comment>
<reference evidence="8" key="1">
    <citation type="journal article" date="2020" name="MBio">
        <title>Horizontal gene transfer to a defensive symbiont with a reduced genome amongst a multipartite beetle microbiome.</title>
        <authorList>
            <person name="Waterworth S.C."/>
            <person name="Florez L.V."/>
            <person name="Rees E.R."/>
            <person name="Hertweck C."/>
            <person name="Kaltenpoth M."/>
            <person name="Kwan J.C."/>
        </authorList>
    </citation>
    <scope>NUCLEOTIDE SEQUENCE [LARGE SCALE GENOMIC DNA]</scope>
</reference>
<dbReference type="Gene3D" id="3.40.50.2300">
    <property type="match status" value="1"/>
</dbReference>